<protein>
    <submittedName>
        <fullName evidence="1">Transferase</fullName>
    </submittedName>
</protein>
<accession>A0A069P2S6</accession>
<dbReference type="CDD" id="cd03801">
    <property type="entry name" value="GT4_PimA-like"/>
    <property type="match status" value="1"/>
</dbReference>
<dbReference type="PANTHER" id="PTHR12526">
    <property type="entry name" value="GLYCOSYLTRANSFERASE"/>
    <property type="match status" value="1"/>
</dbReference>
<dbReference type="eggNOG" id="COG0438">
    <property type="taxonomic scope" value="Bacteria"/>
</dbReference>
<reference evidence="1 2" key="1">
    <citation type="submission" date="2014-03" db="EMBL/GenBank/DDBJ databases">
        <title>Draft Genome Sequences of Four Burkholderia Strains.</title>
        <authorList>
            <person name="Liu X.Y."/>
            <person name="Li C.X."/>
            <person name="Xu J.H."/>
        </authorList>
    </citation>
    <scope>NUCLEOTIDE SEQUENCE [LARGE SCALE GENOMIC DNA]</scope>
    <source>
        <strain evidence="1 2">R27</strain>
    </source>
</reference>
<sequence length="319" mass="36244">MPTANQKRLRVLTWHVHGNYMYYLSQAKHDFYLVTKPGHPPGYAGKVGVLPWGDNVHEVPADQVASQEFDVVLFQHRTHWDDDRINLLSDAQRRLPRVYIEHDPPQENPFEQRHWVNDPNTLLVHVTHFNRLMWDSGETPTRVIEHGVVLPEGVRYSGEKERGIVVINHLRQRGRRLGNDVFADAAQRVPLDLVGMDAESAGGLGEVGNLELAAFTAQYRFFFNPIRWTSLGLAIVEAMTIGMPIIGLATTELATVIRNGDSGFIHTDTNALVDAMQRLLRDPAEARRMGEGARRLALERFHIDRFAAEWEATLRHVCN</sequence>
<organism evidence="1 2">
    <name type="scientific">Caballeronia grimmiae</name>
    <dbReference type="NCBI Taxonomy" id="1071679"/>
    <lineage>
        <taxon>Bacteria</taxon>
        <taxon>Pseudomonadati</taxon>
        <taxon>Pseudomonadota</taxon>
        <taxon>Betaproteobacteria</taxon>
        <taxon>Burkholderiales</taxon>
        <taxon>Burkholderiaceae</taxon>
        <taxon>Caballeronia</taxon>
    </lineage>
</organism>
<dbReference type="Pfam" id="PF13692">
    <property type="entry name" value="Glyco_trans_1_4"/>
    <property type="match status" value="1"/>
</dbReference>
<dbReference type="PANTHER" id="PTHR12526:SF627">
    <property type="entry name" value="D-RHAMNOSYLTRANSFERASE WBPZ"/>
    <property type="match status" value="1"/>
</dbReference>
<name>A0A069P2S6_9BURK</name>
<dbReference type="STRING" id="1071679.BG57_02890"/>
<comment type="caution">
    <text evidence="1">The sequence shown here is derived from an EMBL/GenBank/DDBJ whole genome shotgun (WGS) entry which is preliminary data.</text>
</comment>
<evidence type="ECO:0000313" key="2">
    <source>
        <dbReference type="Proteomes" id="UP000027439"/>
    </source>
</evidence>
<gene>
    <name evidence="1" type="ORF">BG57_02890</name>
</gene>
<keyword evidence="1" id="KW-0808">Transferase</keyword>
<dbReference type="GO" id="GO:0016740">
    <property type="term" value="F:transferase activity"/>
    <property type="evidence" value="ECO:0007669"/>
    <property type="project" value="UniProtKB-KW"/>
</dbReference>
<dbReference type="Proteomes" id="UP000027439">
    <property type="component" value="Unassembled WGS sequence"/>
</dbReference>
<dbReference type="EMBL" id="JFHE01000010">
    <property type="protein sequence ID" value="KDR34913.1"/>
    <property type="molecule type" value="Genomic_DNA"/>
</dbReference>
<dbReference type="RefSeq" id="WP_035963765.1">
    <property type="nucleotide sequence ID" value="NZ_BMEG01000002.1"/>
</dbReference>
<dbReference type="SUPFAM" id="SSF53756">
    <property type="entry name" value="UDP-Glycosyltransferase/glycogen phosphorylase"/>
    <property type="match status" value="1"/>
</dbReference>
<dbReference type="Gene3D" id="3.40.50.2000">
    <property type="entry name" value="Glycogen Phosphorylase B"/>
    <property type="match status" value="1"/>
</dbReference>
<dbReference type="AlphaFoldDB" id="A0A069P2S6"/>
<proteinExistence type="predicted"/>
<evidence type="ECO:0000313" key="1">
    <source>
        <dbReference type="EMBL" id="KDR34913.1"/>
    </source>
</evidence>
<dbReference type="OrthoDB" id="9794513at2"/>